<name>A0ABD2X3V7_9HYME</name>
<evidence type="ECO:0000256" key="1">
    <source>
        <dbReference type="ARBA" id="ARBA00001013"/>
    </source>
</evidence>
<gene>
    <name evidence="16" type="ORF">TKK_006814</name>
</gene>
<dbReference type="SUPFAM" id="SSF51011">
    <property type="entry name" value="Glycosyl hydrolase domain"/>
    <property type="match status" value="1"/>
</dbReference>
<dbReference type="GO" id="GO:0016758">
    <property type="term" value="F:hexosyltransferase activity"/>
    <property type="evidence" value="ECO:0007669"/>
    <property type="project" value="UniProtKB-ARBA"/>
</dbReference>
<dbReference type="GO" id="GO:0005774">
    <property type="term" value="C:vacuolar membrane"/>
    <property type="evidence" value="ECO:0007669"/>
    <property type="project" value="UniProtKB-ARBA"/>
</dbReference>
<evidence type="ECO:0000256" key="12">
    <source>
        <dbReference type="RuleBase" id="RU361188"/>
    </source>
</evidence>
<dbReference type="InterPro" id="IPR033452">
    <property type="entry name" value="GH30_C"/>
</dbReference>
<proteinExistence type="inferred from homology"/>
<evidence type="ECO:0000259" key="15">
    <source>
        <dbReference type="Pfam" id="PF17189"/>
    </source>
</evidence>
<dbReference type="InterPro" id="IPR033453">
    <property type="entry name" value="Glyco_hydro_30_TIM-barrel"/>
</dbReference>
<comment type="pathway">
    <text evidence="2">Lipid metabolism; sphingolipid metabolism.</text>
</comment>
<keyword evidence="9 12" id="KW-0443">Lipid metabolism</keyword>
<evidence type="ECO:0000256" key="4">
    <source>
        <dbReference type="ARBA" id="ARBA00005382"/>
    </source>
</evidence>
<dbReference type="GO" id="GO:0006066">
    <property type="term" value="P:alcohol metabolic process"/>
    <property type="evidence" value="ECO:0007669"/>
    <property type="project" value="UniProtKB-ARBA"/>
</dbReference>
<dbReference type="GO" id="GO:0016241">
    <property type="term" value="P:regulation of macroautophagy"/>
    <property type="evidence" value="ECO:0007669"/>
    <property type="project" value="UniProtKB-ARBA"/>
</dbReference>
<comment type="catalytic activity">
    <reaction evidence="11">
        <text>an N-acyl-1-beta-D-glucosyl-15-methylhexadecasphing-4-enine + H2O = an N-acyl-15-methylhexadecasphing-4-enine + D-glucose</text>
        <dbReference type="Rhea" id="RHEA:34755"/>
        <dbReference type="ChEBI" id="CHEBI:4167"/>
        <dbReference type="ChEBI" id="CHEBI:15377"/>
        <dbReference type="ChEBI" id="CHEBI:70815"/>
        <dbReference type="ChEBI" id="CHEBI:70846"/>
    </reaction>
    <physiologicalReaction direction="left-to-right" evidence="11">
        <dbReference type="Rhea" id="RHEA:34756"/>
    </physiologicalReaction>
</comment>
<feature type="domain" description="Glycosyl hydrolase family 30 beta sandwich" evidence="15">
    <location>
        <begin position="444"/>
        <end position="505"/>
    </location>
</feature>
<dbReference type="Gene3D" id="3.20.20.80">
    <property type="entry name" value="Glycosidases"/>
    <property type="match status" value="1"/>
</dbReference>
<organism evidence="16 17">
    <name type="scientific">Trichogramma kaykai</name>
    <dbReference type="NCBI Taxonomy" id="54128"/>
    <lineage>
        <taxon>Eukaryota</taxon>
        <taxon>Metazoa</taxon>
        <taxon>Ecdysozoa</taxon>
        <taxon>Arthropoda</taxon>
        <taxon>Hexapoda</taxon>
        <taxon>Insecta</taxon>
        <taxon>Pterygota</taxon>
        <taxon>Neoptera</taxon>
        <taxon>Endopterygota</taxon>
        <taxon>Hymenoptera</taxon>
        <taxon>Apocrita</taxon>
        <taxon>Proctotrupomorpha</taxon>
        <taxon>Chalcidoidea</taxon>
        <taxon>Trichogrammatidae</taxon>
        <taxon>Trichogramma</taxon>
    </lineage>
</organism>
<evidence type="ECO:0000256" key="13">
    <source>
        <dbReference type="SAM" id="SignalP"/>
    </source>
</evidence>
<evidence type="ECO:0000256" key="6">
    <source>
        <dbReference type="ARBA" id="ARBA00022729"/>
    </source>
</evidence>
<evidence type="ECO:0000313" key="16">
    <source>
        <dbReference type="EMBL" id="KAL3399538.1"/>
    </source>
</evidence>
<reference evidence="16 17" key="1">
    <citation type="journal article" date="2024" name="bioRxiv">
        <title>A reference genome for Trichogramma kaykai: A tiny desert-dwelling parasitoid wasp with competing sex-ratio distorters.</title>
        <authorList>
            <person name="Culotta J."/>
            <person name="Lindsey A.R."/>
        </authorList>
    </citation>
    <scope>NUCLEOTIDE SEQUENCE [LARGE SCALE GENOMIC DNA]</scope>
    <source>
        <strain evidence="16 17">KSX58</strain>
    </source>
</reference>
<evidence type="ECO:0000256" key="8">
    <source>
        <dbReference type="ARBA" id="ARBA00022919"/>
    </source>
</evidence>
<sequence>MLRSLIFIFFLHYLINSTASDKPCDPVNFGESSIVCRCNSTYCDEYDDPMLPTENEFIWYASSKSGLRLHHENGKISSTARSSHKIRINANKRYQSVEGFGGAFTDAAGINIKNLSAEAQDNLLSSYFGPKGAKYNLGRVPIGGSDFSTRGYTYDDTPGDERLEHFNLANDDLEYKIPMMKKALELNPELRFLSAAWTAPIWMKNEPKYYGYSYLQKDYYQAFSNYLIKFLEAYKEHGLDMWAISTGNEPFTTLLPVKISSMFWAPSTVSKWVVENFGPTLQKSSSNNTIILMVDDQRLYLPWFMLAVKTFDKQALSYISGVGVHWYTDDFVPASFLDLTHKFIPDKFILMTEACVGDKPWEHPKVILGSWTRAERLMGKMLQNLNHWVTGWVDWNLALNEQGGPNWIENFVDAPIIVDESNDSFYKQPMFYVLTHFSKFVPRGSVRIESISQNAHVQSIAFTSKSDQTIVILFNKSEKKQQISVVDDRVGAIDIELPASSFHTILYSGSSKLL</sequence>
<keyword evidence="12" id="KW-0326">Glycosidase</keyword>
<dbReference type="GO" id="GO:0007040">
    <property type="term" value="P:lysosome organization"/>
    <property type="evidence" value="ECO:0007669"/>
    <property type="project" value="UniProtKB-ARBA"/>
</dbReference>
<dbReference type="FunFam" id="3.20.20.80:FF:000030">
    <property type="entry name" value="Lysosomal acid glucosylceramidase"/>
    <property type="match status" value="1"/>
</dbReference>
<dbReference type="PRINTS" id="PR00843">
    <property type="entry name" value="GLHYDRLASE30"/>
</dbReference>
<dbReference type="GO" id="GO:0005102">
    <property type="term" value="F:signaling receptor binding"/>
    <property type="evidence" value="ECO:0007669"/>
    <property type="project" value="UniProtKB-ARBA"/>
</dbReference>
<dbReference type="EC" id="3.2.1.45" evidence="5 12"/>
<evidence type="ECO:0000256" key="9">
    <source>
        <dbReference type="ARBA" id="ARBA00023098"/>
    </source>
</evidence>
<protein>
    <recommendedName>
        <fullName evidence="5 12">Glucosylceramidase</fullName>
        <ecNumber evidence="5 12">3.2.1.45</ecNumber>
    </recommendedName>
</protein>
<evidence type="ECO:0000256" key="3">
    <source>
        <dbReference type="ARBA" id="ARBA00004991"/>
    </source>
</evidence>
<feature type="chain" id="PRO_5044851800" description="Glucosylceramidase" evidence="13">
    <location>
        <begin position="21"/>
        <end position="514"/>
    </location>
</feature>
<feature type="domain" description="Glycosyl hydrolase family 30 TIM-barrel" evidence="14">
    <location>
        <begin position="97"/>
        <end position="441"/>
    </location>
</feature>
<dbReference type="Proteomes" id="UP001627154">
    <property type="component" value="Unassembled WGS sequence"/>
</dbReference>
<dbReference type="EMBL" id="JBJJXI010000055">
    <property type="protein sequence ID" value="KAL3399538.1"/>
    <property type="molecule type" value="Genomic_DNA"/>
</dbReference>
<dbReference type="GO" id="GO:0006680">
    <property type="term" value="P:glucosylceramide catabolic process"/>
    <property type="evidence" value="ECO:0007669"/>
    <property type="project" value="UniProtKB-ARBA"/>
</dbReference>
<dbReference type="GO" id="GO:0051246">
    <property type="term" value="P:regulation of protein metabolic process"/>
    <property type="evidence" value="ECO:0007669"/>
    <property type="project" value="UniProtKB-ARBA"/>
</dbReference>
<evidence type="ECO:0000313" key="17">
    <source>
        <dbReference type="Proteomes" id="UP001627154"/>
    </source>
</evidence>
<comment type="similarity">
    <text evidence="4 12">Belongs to the glycosyl hydrolase 30 family.</text>
</comment>
<evidence type="ECO:0000256" key="10">
    <source>
        <dbReference type="ARBA" id="ARBA00050474"/>
    </source>
</evidence>
<accession>A0ABD2X3V7</accession>
<dbReference type="GO" id="GO:0006914">
    <property type="term" value="P:autophagy"/>
    <property type="evidence" value="ECO:0007669"/>
    <property type="project" value="UniProtKB-ARBA"/>
</dbReference>
<keyword evidence="8 12" id="KW-0746">Sphingolipid metabolism</keyword>
<feature type="signal peptide" evidence="13">
    <location>
        <begin position="1"/>
        <end position="20"/>
    </location>
</feature>
<dbReference type="InterPro" id="IPR017853">
    <property type="entry name" value="GH"/>
</dbReference>
<keyword evidence="7 12" id="KW-0378">Hydrolase</keyword>
<comment type="catalytic activity">
    <reaction evidence="10">
        <text>a beta-D-glucosylceramide + H2O = an N-acyl-sphingoid base + D-glucose</text>
        <dbReference type="Rhea" id="RHEA:81447"/>
        <dbReference type="ChEBI" id="CHEBI:4167"/>
        <dbReference type="ChEBI" id="CHEBI:15377"/>
        <dbReference type="ChEBI" id="CHEBI:83264"/>
        <dbReference type="ChEBI" id="CHEBI:83273"/>
    </reaction>
    <physiologicalReaction direction="left-to-right" evidence="10">
        <dbReference type="Rhea" id="RHEA:81448"/>
    </physiologicalReaction>
</comment>
<dbReference type="GO" id="GO:0005764">
    <property type="term" value="C:lysosome"/>
    <property type="evidence" value="ECO:0007669"/>
    <property type="project" value="UniProtKB-ARBA"/>
</dbReference>
<dbReference type="GO" id="GO:0004348">
    <property type="term" value="F:glucosylceramidase activity"/>
    <property type="evidence" value="ECO:0007669"/>
    <property type="project" value="UniProtKB-EC"/>
</dbReference>
<keyword evidence="17" id="KW-1185">Reference proteome</keyword>
<comment type="catalytic activity">
    <reaction evidence="1">
        <text>a beta-D-glucosyl-(1&lt;-&gt;1')-N-acylsphing-4-enine + H2O = an N-acylsphing-4-enine + D-glucose</text>
        <dbReference type="Rhea" id="RHEA:13269"/>
        <dbReference type="ChEBI" id="CHEBI:4167"/>
        <dbReference type="ChEBI" id="CHEBI:15377"/>
        <dbReference type="ChEBI" id="CHEBI:22801"/>
        <dbReference type="ChEBI" id="CHEBI:52639"/>
        <dbReference type="EC" id="3.2.1.45"/>
    </reaction>
    <physiologicalReaction direction="left-to-right" evidence="1">
        <dbReference type="Rhea" id="RHEA:13270"/>
    </physiologicalReaction>
</comment>
<dbReference type="GO" id="GO:0010605">
    <property type="term" value="P:negative regulation of macromolecule metabolic process"/>
    <property type="evidence" value="ECO:0007669"/>
    <property type="project" value="UniProtKB-ARBA"/>
</dbReference>
<dbReference type="SUPFAM" id="SSF51445">
    <property type="entry name" value="(Trans)glycosidases"/>
    <property type="match status" value="1"/>
</dbReference>
<dbReference type="GO" id="GO:0008202">
    <property type="term" value="P:steroid metabolic process"/>
    <property type="evidence" value="ECO:0007669"/>
    <property type="project" value="UniProtKB-ARBA"/>
</dbReference>
<keyword evidence="6 13" id="KW-0732">Signal</keyword>
<dbReference type="Pfam" id="PF17189">
    <property type="entry name" value="Glyco_hydro_30C"/>
    <property type="match status" value="1"/>
</dbReference>
<dbReference type="AlphaFoldDB" id="A0ABD2X3V7"/>
<comment type="caution">
    <text evidence="16">The sequence shown here is derived from an EMBL/GenBank/DDBJ whole genome shotgun (WGS) entry which is preliminary data.</text>
</comment>
<evidence type="ECO:0000259" key="14">
    <source>
        <dbReference type="Pfam" id="PF02055"/>
    </source>
</evidence>
<dbReference type="PANTHER" id="PTHR11069:SF23">
    <property type="entry name" value="LYSOSOMAL ACID GLUCOSYLCERAMIDASE"/>
    <property type="match status" value="1"/>
</dbReference>
<dbReference type="GO" id="GO:0032006">
    <property type="term" value="P:regulation of TOR signaling"/>
    <property type="evidence" value="ECO:0007669"/>
    <property type="project" value="UniProtKB-ARBA"/>
</dbReference>
<evidence type="ECO:0000256" key="11">
    <source>
        <dbReference type="ARBA" id="ARBA00051345"/>
    </source>
</evidence>
<dbReference type="InterPro" id="IPR001139">
    <property type="entry name" value="Glyco_hydro_30"/>
</dbReference>
<dbReference type="GO" id="GO:0042391">
    <property type="term" value="P:regulation of membrane potential"/>
    <property type="evidence" value="ECO:0007669"/>
    <property type="project" value="UniProtKB-ARBA"/>
</dbReference>
<evidence type="ECO:0000256" key="5">
    <source>
        <dbReference type="ARBA" id="ARBA00012658"/>
    </source>
</evidence>
<dbReference type="Pfam" id="PF02055">
    <property type="entry name" value="Glyco_hydro_30"/>
    <property type="match status" value="1"/>
</dbReference>
<evidence type="ECO:0000256" key="2">
    <source>
        <dbReference type="ARBA" id="ARBA00004760"/>
    </source>
</evidence>
<comment type="pathway">
    <text evidence="3">Sphingolipid metabolism.</text>
</comment>
<evidence type="ECO:0000256" key="7">
    <source>
        <dbReference type="ARBA" id="ARBA00022801"/>
    </source>
</evidence>
<dbReference type="PANTHER" id="PTHR11069">
    <property type="entry name" value="GLUCOSYLCERAMIDASE"/>
    <property type="match status" value="1"/>
</dbReference>
<dbReference type="GO" id="GO:0030163">
    <property type="term" value="P:protein catabolic process"/>
    <property type="evidence" value="ECO:0007669"/>
    <property type="project" value="UniProtKB-ARBA"/>
</dbReference>